<evidence type="ECO:0000313" key="11">
    <source>
        <dbReference type="EMBL" id="TMM44028.1"/>
    </source>
</evidence>
<gene>
    <name evidence="9 11" type="primary">bioC</name>
    <name evidence="11" type="ORF">FCS21_11525</name>
</gene>
<dbReference type="InterPro" id="IPR011814">
    <property type="entry name" value="BioC"/>
</dbReference>
<evidence type="ECO:0000313" key="12">
    <source>
        <dbReference type="Proteomes" id="UP000307702"/>
    </source>
</evidence>
<dbReference type="UniPathway" id="UPA00078"/>
<feature type="domain" description="Methyltransferase type 11" evidence="10">
    <location>
        <begin position="59"/>
        <end position="151"/>
    </location>
</feature>
<comment type="caution">
    <text evidence="11">The sequence shown here is derived from an EMBL/GenBank/DDBJ whole genome shotgun (WGS) entry which is preliminary data.</text>
</comment>
<evidence type="ECO:0000259" key="10">
    <source>
        <dbReference type="Pfam" id="PF08241"/>
    </source>
</evidence>
<dbReference type="InterPro" id="IPR029063">
    <property type="entry name" value="SAM-dependent_MTases_sf"/>
</dbReference>
<keyword evidence="6 9" id="KW-0808">Transferase</keyword>
<dbReference type="InterPro" id="IPR013216">
    <property type="entry name" value="Methyltransf_11"/>
</dbReference>
<keyword evidence="5 9" id="KW-0489">Methyltransferase</keyword>
<dbReference type="AlphaFoldDB" id="A0A8H2PJP5"/>
<proteinExistence type="inferred from homology"/>
<dbReference type="EC" id="2.1.1.197" evidence="4 9"/>
<organism evidence="11 12">
    <name type="scientific">Colwellia ponticola</name>
    <dbReference type="NCBI Taxonomy" id="2304625"/>
    <lineage>
        <taxon>Bacteria</taxon>
        <taxon>Pseudomonadati</taxon>
        <taxon>Pseudomonadota</taxon>
        <taxon>Gammaproteobacteria</taxon>
        <taxon>Alteromonadales</taxon>
        <taxon>Colwelliaceae</taxon>
        <taxon>Colwellia</taxon>
    </lineage>
</organism>
<evidence type="ECO:0000256" key="6">
    <source>
        <dbReference type="ARBA" id="ARBA00022679"/>
    </source>
</evidence>
<name>A0A8H2PJP5_9GAMM</name>
<dbReference type="PANTHER" id="PTHR44942:SF4">
    <property type="entry name" value="METHYLTRANSFERASE TYPE 11 DOMAIN-CONTAINING PROTEIN"/>
    <property type="match status" value="1"/>
</dbReference>
<evidence type="ECO:0000256" key="3">
    <source>
        <dbReference type="ARBA" id="ARBA00008361"/>
    </source>
</evidence>
<dbReference type="GO" id="GO:0009102">
    <property type="term" value="P:biotin biosynthetic process"/>
    <property type="evidence" value="ECO:0007669"/>
    <property type="project" value="UniProtKB-UniRule"/>
</dbReference>
<dbReference type="GO" id="GO:0032259">
    <property type="term" value="P:methylation"/>
    <property type="evidence" value="ECO:0007669"/>
    <property type="project" value="UniProtKB-KW"/>
</dbReference>
<evidence type="ECO:0000256" key="5">
    <source>
        <dbReference type="ARBA" id="ARBA00022603"/>
    </source>
</evidence>
<dbReference type="InterPro" id="IPR051052">
    <property type="entry name" value="Diverse_substrate_MTase"/>
</dbReference>
<dbReference type="GO" id="GO:0102130">
    <property type="term" value="F:malonyl-CoA methyltransferase activity"/>
    <property type="evidence" value="ECO:0007669"/>
    <property type="project" value="UniProtKB-EC"/>
</dbReference>
<dbReference type="Gene3D" id="3.40.50.150">
    <property type="entry name" value="Vaccinia Virus protein VP39"/>
    <property type="match status" value="1"/>
</dbReference>
<evidence type="ECO:0000256" key="2">
    <source>
        <dbReference type="ARBA" id="ARBA00004746"/>
    </source>
</evidence>
<dbReference type="PANTHER" id="PTHR44942">
    <property type="entry name" value="METHYLTRANSF_11 DOMAIN-CONTAINING PROTEIN"/>
    <property type="match status" value="1"/>
</dbReference>
<evidence type="ECO:0000256" key="7">
    <source>
        <dbReference type="ARBA" id="ARBA00022691"/>
    </source>
</evidence>
<comment type="pathway">
    <text evidence="2 9">Cofactor biosynthesis; biotin biosynthesis.</text>
</comment>
<dbReference type="GO" id="GO:0008757">
    <property type="term" value="F:S-adenosylmethionine-dependent methyltransferase activity"/>
    <property type="evidence" value="ECO:0007669"/>
    <property type="project" value="InterPro"/>
</dbReference>
<reference evidence="11 12" key="1">
    <citation type="submission" date="2019-05" db="EMBL/GenBank/DDBJ databases">
        <title>Colwellia ponticola sp. nov., isolated from seawater.</title>
        <authorList>
            <person name="Yoon J.-H."/>
        </authorList>
    </citation>
    <scope>NUCLEOTIDE SEQUENCE [LARGE SCALE GENOMIC DNA]</scope>
    <source>
        <strain evidence="11 12">OISW-25</strain>
    </source>
</reference>
<evidence type="ECO:0000256" key="4">
    <source>
        <dbReference type="ARBA" id="ARBA00012327"/>
    </source>
</evidence>
<evidence type="ECO:0000256" key="9">
    <source>
        <dbReference type="HAMAP-Rule" id="MF_00835"/>
    </source>
</evidence>
<dbReference type="NCBIfam" id="TIGR02072">
    <property type="entry name" value="BioC"/>
    <property type="match status" value="1"/>
</dbReference>
<dbReference type="SUPFAM" id="SSF53335">
    <property type="entry name" value="S-adenosyl-L-methionine-dependent methyltransferases"/>
    <property type="match status" value="1"/>
</dbReference>
<comment type="catalytic activity">
    <reaction evidence="1 9">
        <text>malonyl-[ACP] + S-adenosyl-L-methionine = malonyl-[ACP] methyl ester + S-adenosyl-L-homocysteine</text>
        <dbReference type="Rhea" id="RHEA:17105"/>
        <dbReference type="Rhea" id="RHEA-COMP:9623"/>
        <dbReference type="Rhea" id="RHEA-COMP:9954"/>
        <dbReference type="ChEBI" id="CHEBI:57856"/>
        <dbReference type="ChEBI" id="CHEBI:59789"/>
        <dbReference type="ChEBI" id="CHEBI:78449"/>
        <dbReference type="ChEBI" id="CHEBI:78845"/>
        <dbReference type="EC" id="2.1.1.197"/>
    </reaction>
</comment>
<dbReference type="RefSeq" id="WP_138623523.1">
    <property type="nucleotide sequence ID" value="NZ_SZVP01000011.1"/>
</dbReference>
<dbReference type="Proteomes" id="UP000307702">
    <property type="component" value="Unassembled WGS sequence"/>
</dbReference>
<keyword evidence="7 9" id="KW-0949">S-adenosyl-L-methionine</keyword>
<sequence>MTSVVQENITSVSVNVERVNIAKSFGLASKSYDNSARLQRIAGNHILSLLPKEKALTVLDVGSGTGFFTEVLASKYKQVIGFDISHEMLHFAKERCNNHIIWLEGDAHNIPLKDNSIDVIYSNLVIQWFNPLDVAITELLRVLKPGGSLVFTTLLDGTLHELKSSWQKVDDDQHVINFKTLTELTTVVNTVLSNNQGQLIEQQCQDIILEYNNVIHLARELKGLGANHLAQKQNRGLSGKAKWFNMAEHYKNYLAPNGTYPATYCLFSGVVVKSVD</sequence>
<dbReference type="CDD" id="cd02440">
    <property type="entry name" value="AdoMet_MTases"/>
    <property type="match status" value="1"/>
</dbReference>
<comment type="function">
    <text evidence="9">Converts the free carboxyl group of a malonyl-thioester to its methyl ester by transfer of a methyl group from S-adenosyl-L-methionine (SAM). It allows to synthesize pimeloyl-ACP via the fatty acid synthetic pathway.</text>
</comment>
<protein>
    <recommendedName>
        <fullName evidence="4 9">Malonyl-[acyl-carrier protein] O-methyltransferase</fullName>
        <shortName evidence="9">Malonyl-ACP O-methyltransferase</shortName>
        <ecNumber evidence="4 9">2.1.1.197</ecNumber>
    </recommendedName>
    <alternativeName>
        <fullName evidence="9">Biotin synthesis protein BioC</fullName>
    </alternativeName>
</protein>
<evidence type="ECO:0000256" key="1">
    <source>
        <dbReference type="ARBA" id="ARBA00000852"/>
    </source>
</evidence>
<keyword evidence="12" id="KW-1185">Reference proteome</keyword>
<dbReference type="OrthoDB" id="9760689at2"/>
<dbReference type="GO" id="GO:0010340">
    <property type="term" value="F:carboxyl-O-methyltransferase activity"/>
    <property type="evidence" value="ECO:0007669"/>
    <property type="project" value="UniProtKB-UniRule"/>
</dbReference>
<dbReference type="HAMAP" id="MF_00835">
    <property type="entry name" value="BioC"/>
    <property type="match status" value="1"/>
</dbReference>
<dbReference type="Pfam" id="PF08241">
    <property type="entry name" value="Methyltransf_11"/>
    <property type="match status" value="1"/>
</dbReference>
<comment type="similarity">
    <text evidence="3 9">Belongs to the methyltransferase superfamily.</text>
</comment>
<evidence type="ECO:0000256" key="8">
    <source>
        <dbReference type="ARBA" id="ARBA00022756"/>
    </source>
</evidence>
<accession>A0A8H2PJP5</accession>
<dbReference type="EMBL" id="SZVP01000011">
    <property type="protein sequence ID" value="TMM44028.1"/>
    <property type="molecule type" value="Genomic_DNA"/>
</dbReference>
<keyword evidence="8 9" id="KW-0093">Biotin biosynthesis</keyword>